<protein>
    <submittedName>
        <fullName evidence="1">Uncharacterized protein</fullName>
    </submittedName>
</protein>
<evidence type="ECO:0000313" key="2">
    <source>
        <dbReference type="Proteomes" id="UP001148629"/>
    </source>
</evidence>
<accession>A0ACC1S8G1</accession>
<reference evidence="1" key="1">
    <citation type="submission" date="2022-08" db="EMBL/GenBank/DDBJ databases">
        <title>Genome Sequence of Fusarium decemcellulare.</title>
        <authorList>
            <person name="Buettner E."/>
        </authorList>
    </citation>
    <scope>NUCLEOTIDE SEQUENCE</scope>
    <source>
        <strain evidence="1">Babe19</strain>
    </source>
</reference>
<organism evidence="1 2">
    <name type="scientific">Fusarium decemcellulare</name>
    <dbReference type="NCBI Taxonomy" id="57161"/>
    <lineage>
        <taxon>Eukaryota</taxon>
        <taxon>Fungi</taxon>
        <taxon>Dikarya</taxon>
        <taxon>Ascomycota</taxon>
        <taxon>Pezizomycotina</taxon>
        <taxon>Sordariomycetes</taxon>
        <taxon>Hypocreomycetidae</taxon>
        <taxon>Hypocreales</taxon>
        <taxon>Nectriaceae</taxon>
        <taxon>Fusarium</taxon>
        <taxon>Fusarium decemcellulare species complex</taxon>
    </lineage>
</organism>
<sequence length="210" mass="22728">MSPKAGFYQSDVTDYQRLQDTFTLIARDFGRVDGLITAAGIVSDQPLLQRDPASVKKCLEINSLGTYYAVRLAVEQMVKQPLRFSDASVGSIVTIASIAAHQASKGQYTSDYCMSKGAVLSLTKQLGVELAEHGIRINCLSPGYIATDLTADLMRKHPTLGDIFTSEPPLKRMGKRSDLKAATVFLISDASSYMTSAEMLITGGMHAGRI</sequence>
<dbReference type="Proteomes" id="UP001148629">
    <property type="component" value="Unassembled WGS sequence"/>
</dbReference>
<gene>
    <name evidence="1" type="ORF">NM208_g7627</name>
</gene>
<evidence type="ECO:0000313" key="1">
    <source>
        <dbReference type="EMBL" id="KAJ3534242.1"/>
    </source>
</evidence>
<dbReference type="EMBL" id="JANRMS010000801">
    <property type="protein sequence ID" value="KAJ3534242.1"/>
    <property type="molecule type" value="Genomic_DNA"/>
</dbReference>
<proteinExistence type="predicted"/>
<name>A0ACC1S8G1_9HYPO</name>
<keyword evidence="2" id="KW-1185">Reference proteome</keyword>
<comment type="caution">
    <text evidence="1">The sequence shown here is derived from an EMBL/GenBank/DDBJ whole genome shotgun (WGS) entry which is preliminary data.</text>
</comment>